<dbReference type="InterPro" id="IPR006652">
    <property type="entry name" value="Kelch_1"/>
</dbReference>
<dbReference type="InterPro" id="IPR018247">
    <property type="entry name" value="EF_Hand_1_Ca_BS"/>
</dbReference>
<name>A0ABS1X2A9_9GAMM</name>
<dbReference type="RefSeq" id="WP_203169491.1">
    <property type="nucleotide sequence ID" value="NZ_JAEVLS010000005.1"/>
</dbReference>
<dbReference type="InterPro" id="IPR008964">
    <property type="entry name" value="Invasin/intimin_cell_adhesion"/>
</dbReference>
<evidence type="ECO:0000256" key="1">
    <source>
        <dbReference type="ARBA" id="ARBA00022441"/>
    </source>
</evidence>
<dbReference type="PANTHER" id="PTHR45632:SF3">
    <property type="entry name" value="KELCH-LIKE PROTEIN 32"/>
    <property type="match status" value="1"/>
</dbReference>
<dbReference type="PROSITE" id="PS00018">
    <property type="entry name" value="EF_HAND_1"/>
    <property type="match status" value="1"/>
</dbReference>
<dbReference type="InterPro" id="IPR003343">
    <property type="entry name" value="Big_2"/>
</dbReference>
<dbReference type="SMART" id="SM00635">
    <property type="entry name" value="BID_2"/>
    <property type="match status" value="2"/>
</dbReference>
<dbReference type="Gene3D" id="2.130.10.80">
    <property type="entry name" value="Galactose oxidase/kelch, beta-propeller"/>
    <property type="match status" value="3"/>
</dbReference>
<evidence type="ECO:0000256" key="2">
    <source>
        <dbReference type="ARBA" id="ARBA00022737"/>
    </source>
</evidence>
<sequence length="891" mass="91115">METATGIRRALVLLTALLLGACGGGGGGGDSSGTTPPPQGATFRATGGVAEKGPLIRGSTVTAQELDAALSPTGRQFSYQVTTDLGTFEPTSTFNSQYIGVNATGYYFDEVLGAVSSGTVTLNSYNDLSTNGQLNVNILTTLAYQRIRHLVVNSNLSFAAARTQAENEVLAALNIPAGNYGMFSTFDLAGDSDGDHLLAAISSLFVDGNQAGALSALMSAFQSDIATDGQLSDVTTRMALAQAAQRLNASTVAANLTQQYASLGVSLTAADISNWLDQDGDGLVGKAEFEVHTADPSSVFTLPSEIVAPLVGKTITADGGQLSVNGSPVSSATVQANDAVALSPATSGPFPSGVLRVYLLADNQRVARVSFISGVISLSIDPSAPGAAVSLKRQLTATGHLSDGGTVNLSNSVQWTSSPSSIATITPTGLVETHAPGSATITATLGRLFTTATFTVTSAVVESLVLTPDPLRTGVGLTVRPKVTGHFSDGTTDDVTSLVTWNSSAPGVATVDLTGLVTGVSLGTTNISATIGSVTGSTALSVITGLWTPTQSMATLRGQVTATMMPNGKVLVTGSQNGAGSGSTATEIFDPVTQTWSPGASLASGRFGAAAVLLGDGRVLVAGGGDSVNSVSNSAEVYDPVTDTWSSAGTFSDARKFPTMNLLSNGKVLIVGGQSNSGVLASAALYDPATNTWSAADSLATARAWHTATVLQDGRVLIVGGASGTSQSDSPIATAELYDPATDSWSAAASIPQARGSHTATRLLDGRVLVAGGRDITDPWALTSLNVEIYDPVSDTWTATGGTLALTEHTATLRSDGRVLLTGGRWTPNNVYSFQSLVYDPGTNGISAHGNLANGNRLYAHTAVLLPNDVVLLIGGHYVNLQPQPWAQWYW</sequence>
<dbReference type="EMBL" id="JAEVLS010000005">
    <property type="protein sequence ID" value="MBM0107378.1"/>
    <property type="molecule type" value="Genomic_DNA"/>
</dbReference>
<dbReference type="InterPro" id="IPR011043">
    <property type="entry name" value="Gal_Oxase/kelch_b-propeller"/>
</dbReference>
<dbReference type="InterPro" id="IPR015915">
    <property type="entry name" value="Kelch-typ_b-propeller"/>
</dbReference>
<dbReference type="PANTHER" id="PTHR45632">
    <property type="entry name" value="LD33804P"/>
    <property type="match status" value="1"/>
</dbReference>
<proteinExistence type="predicted"/>
<gene>
    <name evidence="4" type="ORF">JM946_21780</name>
</gene>
<protein>
    <submittedName>
        <fullName evidence="4">Ig-like domain-containing protein</fullName>
    </submittedName>
</protein>
<dbReference type="SUPFAM" id="SSF50965">
    <property type="entry name" value="Galactose oxidase, central domain"/>
    <property type="match status" value="1"/>
</dbReference>
<dbReference type="Pfam" id="PF01344">
    <property type="entry name" value="Kelch_1"/>
    <property type="match status" value="3"/>
</dbReference>
<keyword evidence="5" id="KW-1185">Reference proteome</keyword>
<dbReference type="Proteomes" id="UP000661077">
    <property type="component" value="Unassembled WGS sequence"/>
</dbReference>
<evidence type="ECO:0000313" key="5">
    <source>
        <dbReference type="Proteomes" id="UP000661077"/>
    </source>
</evidence>
<keyword evidence="1" id="KW-0880">Kelch repeat</keyword>
<dbReference type="SUPFAM" id="SSF49373">
    <property type="entry name" value="Invasin/intimin cell-adhesion fragments"/>
    <property type="match status" value="2"/>
</dbReference>
<dbReference type="SUPFAM" id="SSF117281">
    <property type="entry name" value="Kelch motif"/>
    <property type="match status" value="1"/>
</dbReference>
<keyword evidence="2" id="KW-0677">Repeat</keyword>
<dbReference type="Pfam" id="PF02368">
    <property type="entry name" value="Big_2"/>
    <property type="match status" value="2"/>
</dbReference>
<evidence type="ECO:0000313" key="4">
    <source>
        <dbReference type="EMBL" id="MBM0107378.1"/>
    </source>
</evidence>
<dbReference type="InterPro" id="IPR037293">
    <property type="entry name" value="Gal_Oxidase_central_sf"/>
</dbReference>
<feature type="domain" description="BIG2" evidence="3">
    <location>
        <begin position="460"/>
        <end position="541"/>
    </location>
</feature>
<dbReference type="Gene3D" id="2.60.40.1080">
    <property type="match status" value="2"/>
</dbReference>
<reference evidence="4 5" key="1">
    <citation type="journal article" date="2021" name="Int. J. Syst. Evol. Microbiol.">
        <title>Steroidobacter gossypii sp. nov., isolated from soil of cotton cropping field.</title>
        <authorList>
            <person name="Huang R."/>
            <person name="Yang S."/>
            <person name="Zhen C."/>
            <person name="Liu W."/>
        </authorList>
    </citation>
    <scope>NUCLEOTIDE SEQUENCE [LARGE SCALE GENOMIC DNA]</scope>
    <source>
        <strain evidence="4 5">S1-65</strain>
    </source>
</reference>
<comment type="caution">
    <text evidence="4">The sequence shown here is derived from an EMBL/GenBank/DDBJ whole genome shotgun (WGS) entry which is preliminary data.</text>
</comment>
<accession>A0ABS1X2A9</accession>
<evidence type="ECO:0000259" key="3">
    <source>
        <dbReference type="SMART" id="SM00635"/>
    </source>
</evidence>
<organism evidence="4 5">
    <name type="scientific">Steroidobacter gossypii</name>
    <dbReference type="NCBI Taxonomy" id="2805490"/>
    <lineage>
        <taxon>Bacteria</taxon>
        <taxon>Pseudomonadati</taxon>
        <taxon>Pseudomonadota</taxon>
        <taxon>Gammaproteobacteria</taxon>
        <taxon>Steroidobacterales</taxon>
        <taxon>Steroidobacteraceae</taxon>
        <taxon>Steroidobacter</taxon>
    </lineage>
</organism>
<dbReference type="SMART" id="SM00612">
    <property type="entry name" value="Kelch"/>
    <property type="match status" value="5"/>
</dbReference>
<feature type="domain" description="BIG2" evidence="3">
    <location>
        <begin position="374"/>
        <end position="455"/>
    </location>
</feature>